<accession>L0D8K3</accession>
<dbReference type="Proteomes" id="UP000010798">
    <property type="component" value="Chromosome"/>
</dbReference>
<sequence length="261" mass="29360">MDELQGSRPPSLARRLGVRLQRRRFRALVVGLACGYLGILAFPDLLFARQMTHGNFRVASDAPIDPGLTRVLDRATIKLGTSSINEPAMIHRIYLCKSWWRKALLAPTNLGAYGITRGFFEYTVLLGEIDVDADRIVRDPPRLVGRSLSGVIAHERTHALIDGRLGLWASMRCPSWKKEGYCDYVAGDTTFPIPEAIRLIRAGQESHEPAFRYARSYLLVKYLIEIEKWSVAALMDAKVEESELLEKVRSQLDRLAPAAIK</sequence>
<proteinExistence type="predicted"/>
<feature type="transmembrane region" description="Helical" evidence="1">
    <location>
        <begin position="25"/>
        <end position="47"/>
    </location>
</feature>
<protein>
    <recommendedName>
        <fullName evidence="4">Peptidase MA-like domain-containing protein</fullName>
    </recommendedName>
</protein>
<organism evidence="2 3">
    <name type="scientific">Singulisphaera acidiphila (strain ATCC BAA-1392 / DSM 18658 / VKM B-2454 / MOB10)</name>
    <dbReference type="NCBI Taxonomy" id="886293"/>
    <lineage>
        <taxon>Bacteria</taxon>
        <taxon>Pseudomonadati</taxon>
        <taxon>Planctomycetota</taxon>
        <taxon>Planctomycetia</taxon>
        <taxon>Isosphaerales</taxon>
        <taxon>Isosphaeraceae</taxon>
        <taxon>Singulisphaera</taxon>
    </lineage>
</organism>
<name>L0D8K3_SINAD</name>
<evidence type="ECO:0000313" key="2">
    <source>
        <dbReference type="EMBL" id="AGA25562.1"/>
    </source>
</evidence>
<keyword evidence="3" id="KW-1185">Reference proteome</keyword>
<reference evidence="2 3" key="1">
    <citation type="submission" date="2012-02" db="EMBL/GenBank/DDBJ databases">
        <title>Complete sequence of chromosome of Singulisphaera acidiphila DSM 18658.</title>
        <authorList>
            <consortium name="US DOE Joint Genome Institute (JGI-PGF)"/>
            <person name="Lucas S."/>
            <person name="Copeland A."/>
            <person name="Lapidus A."/>
            <person name="Glavina del Rio T."/>
            <person name="Dalin E."/>
            <person name="Tice H."/>
            <person name="Bruce D."/>
            <person name="Goodwin L."/>
            <person name="Pitluck S."/>
            <person name="Peters L."/>
            <person name="Ovchinnikova G."/>
            <person name="Chertkov O."/>
            <person name="Kyrpides N."/>
            <person name="Mavromatis K."/>
            <person name="Ivanova N."/>
            <person name="Brettin T."/>
            <person name="Detter J.C."/>
            <person name="Han C."/>
            <person name="Larimer F."/>
            <person name="Land M."/>
            <person name="Hauser L."/>
            <person name="Markowitz V."/>
            <person name="Cheng J.-F."/>
            <person name="Hugenholtz P."/>
            <person name="Woyke T."/>
            <person name="Wu D."/>
            <person name="Tindall B."/>
            <person name="Pomrenke H."/>
            <person name="Brambilla E."/>
            <person name="Klenk H.-P."/>
            <person name="Eisen J.A."/>
        </authorList>
    </citation>
    <scope>NUCLEOTIDE SEQUENCE [LARGE SCALE GENOMIC DNA]</scope>
    <source>
        <strain evidence="3">ATCC BAA-1392 / DSM 18658 / VKM B-2454 / MOB10</strain>
    </source>
</reference>
<evidence type="ECO:0000313" key="3">
    <source>
        <dbReference type="Proteomes" id="UP000010798"/>
    </source>
</evidence>
<evidence type="ECO:0008006" key="4">
    <source>
        <dbReference type="Google" id="ProtNLM"/>
    </source>
</evidence>
<dbReference type="AlphaFoldDB" id="L0D8K3"/>
<dbReference type="KEGG" id="saci:Sinac_1166"/>
<evidence type="ECO:0000256" key="1">
    <source>
        <dbReference type="SAM" id="Phobius"/>
    </source>
</evidence>
<dbReference type="EMBL" id="CP003364">
    <property type="protein sequence ID" value="AGA25562.1"/>
    <property type="molecule type" value="Genomic_DNA"/>
</dbReference>
<dbReference type="HOGENOM" id="CLU_1065168_0_0_0"/>
<keyword evidence="1" id="KW-1133">Transmembrane helix</keyword>
<dbReference type="eggNOG" id="ENOG5032XXR">
    <property type="taxonomic scope" value="Bacteria"/>
</dbReference>
<keyword evidence="1" id="KW-0812">Transmembrane</keyword>
<gene>
    <name evidence="2" type="ordered locus">Sinac_1166</name>
</gene>
<keyword evidence="1" id="KW-0472">Membrane</keyword>
<dbReference type="STRING" id="886293.Sinac_1166"/>
<dbReference type="OrthoDB" id="978101at2"/>